<keyword evidence="4" id="KW-1185">Reference proteome</keyword>
<dbReference type="STRING" id="306540.SAMN05421839_10650"/>
<gene>
    <name evidence="1" type="ORF">HHA03_07550</name>
    <name evidence="2" type="ORF">SAMN05421839_10650</name>
</gene>
<evidence type="ECO:0000313" key="3">
    <source>
        <dbReference type="Proteomes" id="UP000242243"/>
    </source>
</evidence>
<dbReference type="EMBL" id="BJWI01000007">
    <property type="protein sequence ID" value="GEM01223.1"/>
    <property type="molecule type" value="Genomic_DNA"/>
</dbReference>
<evidence type="ECO:0000313" key="2">
    <source>
        <dbReference type="EMBL" id="SFP11705.1"/>
    </source>
</evidence>
<name>A0A1I5MQ35_9BACI</name>
<evidence type="ECO:0000313" key="1">
    <source>
        <dbReference type="EMBL" id="GEM01223.1"/>
    </source>
</evidence>
<sequence>MFKNAELTVIENNANVSVEYDENNDIYNLTLIEYDEGKTVATDTGSHTAHEIKNVATVQIEKKDVKQIIKMLEYITSNDGYIENNY</sequence>
<dbReference type="Proteomes" id="UP000321547">
    <property type="component" value="Unassembled WGS sequence"/>
</dbReference>
<reference evidence="1 4" key="2">
    <citation type="submission" date="2019-07" db="EMBL/GenBank/DDBJ databases">
        <title>Whole genome shotgun sequence of Halolactibacillus halophilus NBRC 100868.</title>
        <authorList>
            <person name="Hosoyama A."/>
            <person name="Uohara A."/>
            <person name="Ohji S."/>
            <person name="Ichikawa N."/>
        </authorList>
    </citation>
    <scope>NUCLEOTIDE SEQUENCE [LARGE SCALE GENOMIC DNA]</scope>
    <source>
        <strain evidence="1 4">NBRC 100868</strain>
    </source>
</reference>
<dbReference type="AlphaFoldDB" id="A0A1I5MQ35"/>
<reference evidence="2 3" key="1">
    <citation type="submission" date="2016-10" db="EMBL/GenBank/DDBJ databases">
        <authorList>
            <person name="de Groot N.N."/>
        </authorList>
    </citation>
    <scope>NUCLEOTIDE SEQUENCE [LARGE SCALE GENOMIC DNA]</scope>
    <source>
        <strain evidence="2 3">DSM 17073</strain>
    </source>
</reference>
<proteinExistence type="predicted"/>
<dbReference type="EMBL" id="FOXC01000006">
    <property type="protein sequence ID" value="SFP11705.1"/>
    <property type="molecule type" value="Genomic_DNA"/>
</dbReference>
<dbReference type="RefSeq" id="WP_089830508.1">
    <property type="nucleotide sequence ID" value="NZ_BJWI01000007.1"/>
</dbReference>
<dbReference type="Proteomes" id="UP000242243">
    <property type="component" value="Unassembled WGS sequence"/>
</dbReference>
<evidence type="ECO:0000313" key="4">
    <source>
        <dbReference type="Proteomes" id="UP000321547"/>
    </source>
</evidence>
<accession>A0A1I5MQ35</accession>
<organism evidence="2 3">
    <name type="scientific">Halolactibacillus halophilus</name>
    <dbReference type="NCBI Taxonomy" id="306540"/>
    <lineage>
        <taxon>Bacteria</taxon>
        <taxon>Bacillati</taxon>
        <taxon>Bacillota</taxon>
        <taxon>Bacilli</taxon>
        <taxon>Bacillales</taxon>
        <taxon>Bacillaceae</taxon>
        <taxon>Halolactibacillus</taxon>
    </lineage>
</organism>
<protein>
    <submittedName>
        <fullName evidence="2">Uncharacterized protein</fullName>
    </submittedName>
</protein>